<keyword evidence="1" id="KW-0812">Transmembrane</keyword>
<evidence type="ECO:0000256" key="1">
    <source>
        <dbReference type="SAM" id="Phobius"/>
    </source>
</evidence>
<keyword evidence="3" id="KW-1185">Reference proteome</keyword>
<sequence>MTEFDRDCEIGMLEENVHPLRSDLQAQIKGALVSILWHKIAGLNILIGASKFLVHQFEDGLLNRRQLKNVIYDDLELLVIDLQQGEKFRIKNDSCKYWSLISIMTEIQLSESFSTKEGSWDKRLEIVIGVAKTMVAMESSEKQNIYRDLKPSNILLEETPKSFLAATPHNSIAKVNLMDGGDCTTLDISDDLSQAGKTEMKIKATQRVRGAFGAKYDQMRKIFKWGRLSLHLQNTWLNIKIKNKSKSYVFHLLLLLALLSTIMFHAALKIMGCRSEKGFQQISSLNPFCRVVNKHPHLFQLLITLNSAAFFLCLAFMTFLFNEFPLKPLLLVSVFSMLAAYLCMI</sequence>
<evidence type="ECO:0000313" key="2">
    <source>
        <dbReference type="EMBL" id="GAY60300.1"/>
    </source>
</evidence>
<dbReference type="AlphaFoldDB" id="A0A2H5Q6M9"/>
<evidence type="ECO:0000313" key="3">
    <source>
        <dbReference type="Proteomes" id="UP000236630"/>
    </source>
</evidence>
<reference evidence="2 3" key="1">
    <citation type="journal article" date="2017" name="Front. Genet.">
        <title>Draft sequencing of the heterozygous diploid genome of Satsuma (Citrus unshiu Marc.) using a hybrid assembly approach.</title>
        <authorList>
            <person name="Shimizu T."/>
            <person name="Tanizawa Y."/>
            <person name="Mochizuki T."/>
            <person name="Nagasaki H."/>
            <person name="Yoshioka T."/>
            <person name="Toyoda A."/>
            <person name="Fujiyama A."/>
            <person name="Kaminuma E."/>
            <person name="Nakamura Y."/>
        </authorList>
    </citation>
    <scope>NUCLEOTIDE SEQUENCE [LARGE SCALE GENOMIC DNA]</scope>
    <source>
        <strain evidence="3">cv. Miyagawa wase</strain>
    </source>
</reference>
<comment type="caution">
    <text evidence="2">The sequence shown here is derived from an EMBL/GenBank/DDBJ whole genome shotgun (WGS) entry which is preliminary data.</text>
</comment>
<protein>
    <recommendedName>
        <fullName evidence="4">Protein kinase domain-containing protein</fullName>
    </recommendedName>
</protein>
<name>A0A2H5Q6M9_CITUN</name>
<dbReference type="Proteomes" id="UP000236630">
    <property type="component" value="Unassembled WGS sequence"/>
</dbReference>
<feature type="transmembrane region" description="Helical" evidence="1">
    <location>
        <begin position="248"/>
        <end position="268"/>
    </location>
</feature>
<dbReference type="InterPro" id="IPR011009">
    <property type="entry name" value="Kinase-like_dom_sf"/>
</dbReference>
<dbReference type="Gene3D" id="1.10.510.10">
    <property type="entry name" value="Transferase(Phosphotransferase) domain 1"/>
    <property type="match status" value="1"/>
</dbReference>
<organism evidence="2 3">
    <name type="scientific">Citrus unshiu</name>
    <name type="common">Satsuma mandarin</name>
    <name type="synonym">Citrus nobilis var. unshiu</name>
    <dbReference type="NCBI Taxonomy" id="55188"/>
    <lineage>
        <taxon>Eukaryota</taxon>
        <taxon>Viridiplantae</taxon>
        <taxon>Streptophyta</taxon>
        <taxon>Embryophyta</taxon>
        <taxon>Tracheophyta</taxon>
        <taxon>Spermatophyta</taxon>
        <taxon>Magnoliopsida</taxon>
        <taxon>eudicotyledons</taxon>
        <taxon>Gunneridae</taxon>
        <taxon>Pentapetalae</taxon>
        <taxon>rosids</taxon>
        <taxon>malvids</taxon>
        <taxon>Sapindales</taxon>
        <taxon>Rutaceae</taxon>
        <taxon>Aurantioideae</taxon>
        <taxon>Citrus</taxon>
    </lineage>
</organism>
<evidence type="ECO:0008006" key="4">
    <source>
        <dbReference type="Google" id="ProtNLM"/>
    </source>
</evidence>
<proteinExistence type="predicted"/>
<accession>A0A2H5Q6M9</accession>
<dbReference type="EMBL" id="BDQV01000231">
    <property type="protein sequence ID" value="GAY60300.1"/>
    <property type="molecule type" value="Genomic_DNA"/>
</dbReference>
<gene>
    <name evidence="2" type="ORF">CUMW_200920</name>
</gene>
<keyword evidence="1" id="KW-0472">Membrane</keyword>
<keyword evidence="1" id="KW-1133">Transmembrane helix</keyword>
<feature type="transmembrane region" description="Helical" evidence="1">
    <location>
        <begin position="326"/>
        <end position="344"/>
    </location>
</feature>
<dbReference type="SUPFAM" id="SSF56112">
    <property type="entry name" value="Protein kinase-like (PK-like)"/>
    <property type="match status" value="1"/>
</dbReference>
<feature type="transmembrane region" description="Helical" evidence="1">
    <location>
        <begin position="298"/>
        <end position="320"/>
    </location>
</feature>